<dbReference type="GO" id="GO:0016615">
    <property type="term" value="F:malate dehydrogenase activity"/>
    <property type="evidence" value="ECO:0007669"/>
    <property type="project" value="InterPro"/>
</dbReference>
<evidence type="ECO:0000256" key="2">
    <source>
        <dbReference type="ARBA" id="ARBA00023002"/>
    </source>
</evidence>
<keyword evidence="2" id="KW-0560">Oxidoreductase</keyword>
<evidence type="ECO:0000256" key="1">
    <source>
        <dbReference type="ARBA" id="ARBA00009613"/>
    </source>
</evidence>
<dbReference type="Gene3D" id="3.40.50.720">
    <property type="entry name" value="NAD(P)-binding Rossmann-like Domain"/>
    <property type="match status" value="1"/>
</dbReference>
<sequence>MIARGLLGPYQPVMLHMLDIVPTTEALNGVKMELIDVVFPLLKGMLLAIHCLSLASNLSWVLNFVYYAQTSVVATTDVVEAYKKVNIAVMVDGFPRIKGMERKDVMMKMSPFTKKKKQASAWNNMLLQIVR</sequence>
<dbReference type="InterPro" id="IPR010945">
    <property type="entry name" value="Malate_DH_type2"/>
</dbReference>
<dbReference type="InterPro" id="IPR036291">
    <property type="entry name" value="NAD(P)-bd_dom_sf"/>
</dbReference>
<name>A0A5A7TW83_CUCMM</name>
<evidence type="ECO:0000313" key="4">
    <source>
        <dbReference type="Proteomes" id="UP000321393"/>
    </source>
</evidence>
<dbReference type="PANTHER" id="PTHR23382">
    <property type="entry name" value="MALATE DEHYDROGENASE"/>
    <property type="match status" value="1"/>
</dbReference>
<comment type="caution">
    <text evidence="3">The sequence shown here is derived from an EMBL/GenBank/DDBJ whole genome shotgun (WGS) entry which is preliminary data.</text>
</comment>
<dbReference type="SUPFAM" id="SSF51735">
    <property type="entry name" value="NAD(P)-binding Rossmann-fold domains"/>
    <property type="match status" value="1"/>
</dbReference>
<evidence type="ECO:0000313" key="3">
    <source>
        <dbReference type="EMBL" id="KAA0045489.1"/>
    </source>
</evidence>
<dbReference type="Proteomes" id="UP000321393">
    <property type="component" value="Unassembled WGS sequence"/>
</dbReference>
<dbReference type="OrthoDB" id="4069699at2759"/>
<dbReference type="STRING" id="1194695.A0A5A7TW83"/>
<dbReference type="EMBL" id="SSTE01014403">
    <property type="protein sequence ID" value="KAA0045489.1"/>
    <property type="molecule type" value="Genomic_DNA"/>
</dbReference>
<proteinExistence type="inferred from homology"/>
<gene>
    <name evidence="3" type="ORF">E6C27_scaffold1202G00280</name>
</gene>
<dbReference type="AlphaFoldDB" id="A0A5A7TW83"/>
<accession>A0A5A7TW83</accession>
<organism evidence="3 4">
    <name type="scientific">Cucumis melo var. makuwa</name>
    <name type="common">Oriental melon</name>
    <dbReference type="NCBI Taxonomy" id="1194695"/>
    <lineage>
        <taxon>Eukaryota</taxon>
        <taxon>Viridiplantae</taxon>
        <taxon>Streptophyta</taxon>
        <taxon>Embryophyta</taxon>
        <taxon>Tracheophyta</taxon>
        <taxon>Spermatophyta</taxon>
        <taxon>Magnoliopsida</taxon>
        <taxon>eudicotyledons</taxon>
        <taxon>Gunneridae</taxon>
        <taxon>Pentapetalae</taxon>
        <taxon>rosids</taxon>
        <taxon>fabids</taxon>
        <taxon>Cucurbitales</taxon>
        <taxon>Cucurbitaceae</taxon>
        <taxon>Benincaseae</taxon>
        <taxon>Cucumis</taxon>
    </lineage>
</organism>
<protein>
    <submittedName>
        <fullName evidence="3">Malate dehydrogenase</fullName>
    </submittedName>
</protein>
<comment type="similarity">
    <text evidence="1">Belongs to the LDH/MDH superfamily. MDH type 2 family.</text>
</comment>
<dbReference type="GO" id="GO:0006108">
    <property type="term" value="P:malate metabolic process"/>
    <property type="evidence" value="ECO:0007669"/>
    <property type="project" value="InterPro"/>
</dbReference>
<reference evidence="3 4" key="1">
    <citation type="submission" date="2019-08" db="EMBL/GenBank/DDBJ databases">
        <title>Draft genome sequences of two oriental melons (Cucumis melo L. var makuwa).</title>
        <authorList>
            <person name="Kwon S.-Y."/>
        </authorList>
    </citation>
    <scope>NUCLEOTIDE SEQUENCE [LARGE SCALE GENOMIC DNA]</scope>
    <source>
        <strain evidence="4">cv. SW 3</strain>
        <tissue evidence="3">Leaf</tissue>
    </source>
</reference>